<dbReference type="EMBL" id="SBKO01000005">
    <property type="protein sequence ID" value="RXR17292.1"/>
    <property type="molecule type" value="Genomic_DNA"/>
</dbReference>
<keyword evidence="1" id="KW-1133">Transmembrane helix</keyword>
<accession>A0A4Q1K0E8</accession>
<evidence type="ECO:0000313" key="3">
    <source>
        <dbReference type="Proteomes" id="UP000290283"/>
    </source>
</evidence>
<dbReference type="AlphaFoldDB" id="A0A4Q1K0E8"/>
<proteinExistence type="predicted"/>
<keyword evidence="3" id="KW-1185">Reference proteome</keyword>
<dbReference type="RefSeq" id="WP_129436410.1">
    <property type="nucleotide sequence ID" value="NZ_SBKO01000005.1"/>
</dbReference>
<dbReference type="OrthoDB" id="5360192at2"/>
<comment type="caution">
    <text evidence="2">The sequence shown here is derived from an EMBL/GenBank/DDBJ whole genome shotgun (WGS) entry which is preliminary data.</text>
</comment>
<feature type="transmembrane region" description="Helical" evidence="1">
    <location>
        <begin position="32"/>
        <end position="52"/>
    </location>
</feature>
<dbReference type="Pfam" id="PF10990">
    <property type="entry name" value="DUF2809"/>
    <property type="match status" value="1"/>
</dbReference>
<name>A0A4Q1K0E8_9FLAO</name>
<evidence type="ECO:0000313" key="2">
    <source>
        <dbReference type="EMBL" id="RXR17292.1"/>
    </source>
</evidence>
<feature type="transmembrane region" description="Helical" evidence="1">
    <location>
        <begin position="59"/>
        <end position="80"/>
    </location>
</feature>
<organism evidence="2 3">
    <name type="scientific">Flavobacterium amnicola</name>
    <dbReference type="NCBI Taxonomy" id="2506422"/>
    <lineage>
        <taxon>Bacteria</taxon>
        <taxon>Pseudomonadati</taxon>
        <taxon>Bacteroidota</taxon>
        <taxon>Flavobacteriia</taxon>
        <taxon>Flavobacteriales</taxon>
        <taxon>Flavobacteriaceae</taxon>
        <taxon>Flavobacterium</taxon>
    </lineage>
</organism>
<sequence>MKINRKFYFVLTLLILILGVLSRKTNGIPLFFGDVLYAVLIYFGMCFLFLNLQPKINALLSLTFCFIIEYLQLCQMPWMLSLRKTTLGHYVLGQGFLWSDLLCYAIGVSIAIYIDKKIRTQNSSL</sequence>
<feature type="transmembrane region" description="Helical" evidence="1">
    <location>
        <begin position="95"/>
        <end position="114"/>
    </location>
</feature>
<dbReference type="InterPro" id="IPR021257">
    <property type="entry name" value="DUF2809"/>
</dbReference>
<evidence type="ECO:0000256" key="1">
    <source>
        <dbReference type="SAM" id="Phobius"/>
    </source>
</evidence>
<keyword evidence="1" id="KW-0472">Membrane</keyword>
<keyword evidence="1" id="KW-0812">Transmembrane</keyword>
<protein>
    <submittedName>
        <fullName evidence="2">DUF2809 domain-containing protein</fullName>
    </submittedName>
</protein>
<reference evidence="3" key="1">
    <citation type="submission" date="2019-01" db="EMBL/GenBank/DDBJ databases">
        <title>Cytophagaceae bacterium strain CAR-16.</title>
        <authorList>
            <person name="Chen W.-M."/>
        </authorList>
    </citation>
    <scope>NUCLEOTIDE SEQUENCE [LARGE SCALE GENOMIC DNA]</scope>
    <source>
        <strain evidence="3">LLJ-11</strain>
    </source>
</reference>
<dbReference type="Proteomes" id="UP000290283">
    <property type="component" value="Unassembled WGS sequence"/>
</dbReference>
<gene>
    <name evidence="2" type="ORF">EQG63_10895</name>
</gene>